<name>A0A0G0M1B4_9BACT</name>
<feature type="transmembrane region" description="Helical" evidence="1">
    <location>
        <begin position="104"/>
        <end position="123"/>
    </location>
</feature>
<organism evidence="2 3">
    <name type="scientific">Candidatus Daviesbacteria bacterium GW2011_GWA2_38_24</name>
    <dbReference type="NCBI Taxonomy" id="1618422"/>
    <lineage>
        <taxon>Bacteria</taxon>
        <taxon>Candidatus Daviesiibacteriota</taxon>
    </lineage>
</organism>
<keyword evidence="1" id="KW-1133">Transmembrane helix</keyword>
<sequence length="131" mass="14915">MTGRRISITYFYLVSAISLVVLVIGIFHTVTFIVNSTMYEKYPLRWGGVDNCEDSPYSFAKPIMPAEEKGATSSAEEKEKALEVCRKNQEQERRQHRVEDIKNAVTFSLVGILLFSIHFPIALKRSNEANK</sequence>
<proteinExistence type="predicted"/>
<keyword evidence="1" id="KW-0812">Transmembrane</keyword>
<comment type="caution">
    <text evidence="2">The sequence shown here is derived from an EMBL/GenBank/DDBJ whole genome shotgun (WGS) entry which is preliminary data.</text>
</comment>
<accession>A0A0G0M1B4</accession>
<dbReference type="AlphaFoldDB" id="A0A0G0M1B4"/>
<reference evidence="2 3" key="1">
    <citation type="journal article" date="2015" name="Nature">
        <title>rRNA introns, odd ribosomes, and small enigmatic genomes across a large radiation of phyla.</title>
        <authorList>
            <person name="Brown C.T."/>
            <person name="Hug L.A."/>
            <person name="Thomas B.C."/>
            <person name="Sharon I."/>
            <person name="Castelle C.J."/>
            <person name="Singh A."/>
            <person name="Wilkins M.J."/>
            <person name="Williams K.H."/>
            <person name="Banfield J.F."/>
        </authorList>
    </citation>
    <scope>NUCLEOTIDE SEQUENCE [LARGE SCALE GENOMIC DNA]</scope>
</reference>
<protein>
    <recommendedName>
        <fullName evidence="4">DUF5671 domain-containing protein</fullName>
    </recommendedName>
</protein>
<evidence type="ECO:0000313" key="2">
    <source>
        <dbReference type="EMBL" id="KKQ67464.1"/>
    </source>
</evidence>
<dbReference type="EMBL" id="LBUP01000001">
    <property type="protein sequence ID" value="KKQ67464.1"/>
    <property type="molecule type" value="Genomic_DNA"/>
</dbReference>
<gene>
    <name evidence="2" type="ORF">US86_C0001G0391</name>
</gene>
<evidence type="ECO:0000256" key="1">
    <source>
        <dbReference type="SAM" id="Phobius"/>
    </source>
</evidence>
<feature type="transmembrane region" description="Helical" evidence="1">
    <location>
        <begin position="12"/>
        <end position="34"/>
    </location>
</feature>
<dbReference type="Proteomes" id="UP000034235">
    <property type="component" value="Unassembled WGS sequence"/>
</dbReference>
<evidence type="ECO:0008006" key="4">
    <source>
        <dbReference type="Google" id="ProtNLM"/>
    </source>
</evidence>
<keyword evidence="1" id="KW-0472">Membrane</keyword>
<evidence type="ECO:0000313" key="3">
    <source>
        <dbReference type="Proteomes" id="UP000034235"/>
    </source>
</evidence>